<dbReference type="RefSeq" id="WP_154280614.1">
    <property type="nucleotide sequence ID" value="NZ_JBHUJQ010000001.1"/>
</dbReference>
<protein>
    <submittedName>
        <fullName evidence="1">Gliding motility lipoprotein GldH</fullName>
    </submittedName>
</protein>
<sequence length="163" mass="18984">MVQRINLLLNKKQAYLLVFLLGASLFVGCTSSIIDSNVKVPERKWTYRNHMVNSFEIKDSTRPYNIYFKLRHTADYKYSNIYILAHFKDGKNTVTKRYQYKLAKNDGEWLGSGSGNIFSYVLPMQTNYHFPKNGKFSIEIEQNMRDNPVVEVVDLGILVEETQ</sequence>
<dbReference type="OrthoDB" id="982482at2"/>
<accession>A0A7K0FZ67</accession>
<gene>
    <name evidence="1" type="primary">gldH</name>
    <name evidence="1" type="ORF">GJU39_09815</name>
</gene>
<dbReference type="EMBL" id="WKKH01000012">
    <property type="protein sequence ID" value="MRX76384.1"/>
    <property type="molecule type" value="Genomic_DNA"/>
</dbReference>
<evidence type="ECO:0000313" key="2">
    <source>
        <dbReference type="Proteomes" id="UP000487757"/>
    </source>
</evidence>
<dbReference type="Pfam" id="PF14109">
    <property type="entry name" value="GldH_lipo"/>
    <property type="match status" value="1"/>
</dbReference>
<keyword evidence="1" id="KW-0449">Lipoprotein</keyword>
<comment type="caution">
    <text evidence="1">The sequence shown here is derived from an EMBL/GenBank/DDBJ whole genome shotgun (WGS) entry which is preliminary data.</text>
</comment>
<dbReference type="Proteomes" id="UP000487757">
    <property type="component" value="Unassembled WGS sequence"/>
</dbReference>
<keyword evidence="2" id="KW-1185">Reference proteome</keyword>
<dbReference type="NCBIfam" id="TIGR03511">
    <property type="entry name" value="GldH_lipo"/>
    <property type="match status" value="1"/>
</dbReference>
<reference evidence="1 2" key="1">
    <citation type="submission" date="2019-11" db="EMBL/GenBank/DDBJ databases">
        <title>Pedobacter petrophilus genome.</title>
        <authorList>
            <person name="Feldbauer M.J."/>
            <person name="Newman J.D."/>
        </authorList>
    </citation>
    <scope>NUCLEOTIDE SEQUENCE [LARGE SCALE GENOMIC DNA]</scope>
    <source>
        <strain evidence="1 2">LMG 29686</strain>
    </source>
</reference>
<proteinExistence type="predicted"/>
<organism evidence="1 2">
    <name type="scientific">Pedobacter petrophilus</name>
    <dbReference type="NCBI Taxonomy" id="1908241"/>
    <lineage>
        <taxon>Bacteria</taxon>
        <taxon>Pseudomonadati</taxon>
        <taxon>Bacteroidota</taxon>
        <taxon>Sphingobacteriia</taxon>
        <taxon>Sphingobacteriales</taxon>
        <taxon>Sphingobacteriaceae</taxon>
        <taxon>Pedobacter</taxon>
    </lineage>
</organism>
<evidence type="ECO:0000313" key="1">
    <source>
        <dbReference type="EMBL" id="MRX76384.1"/>
    </source>
</evidence>
<dbReference type="PROSITE" id="PS51257">
    <property type="entry name" value="PROKAR_LIPOPROTEIN"/>
    <property type="match status" value="1"/>
</dbReference>
<dbReference type="InterPro" id="IPR020018">
    <property type="entry name" value="Motility-assoc_lipoprot_GldH"/>
</dbReference>
<dbReference type="AlphaFoldDB" id="A0A7K0FZ67"/>
<name>A0A7K0FZ67_9SPHI</name>